<evidence type="ECO:0000256" key="1">
    <source>
        <dbReference type="ARBA" id="ARBA00004328"/>
    </source>
</evidence>
<evidence type="ECO:0000256" key="3">
    <source>
        <dbReference type="ARBA" id="ARBA00022844"/>
    </source>
</evidence>
<comment type="subcellular location">
    <subcellularLocation>
        <location evidence="1">Virion</location>
    </subcellularLocation>
</comment>
<dbReference type="InterPro" id="IPR015954">
    <property type="entry name" value="Phage_RNA-type_capsid"/>
</dbReference>
<dbReference type="Pfam" id="PF01819">
    <property type="entry name" value="Levi_coat"/>
    <property type="match status" value="1"/>
</dbReference>
<reference evidence="4" key="1">
    <citation type="submission" date="2020-09" db="EMBL/GenBank/DDBJ databases">
        <title>Leviviricetes taxonomy.</title>
        <authorList>
            <person name="Stockdale S.R."/>
            <person name="Callanan J."/>
            <person name="Adriaenssens E.M."/>
            <person name="Kuhn J.H."/>
            <person name="Rumnieks J."/>
            <person name="Shkoporov A."/>
            <person name="Draper L.A."/>
            <person name="Ross P."/>
            <person name="Hill C."/>
        </authorList>
    </citation>
    <scope>NUCLEOTIDE SEQUENCE</scope>
</reference>
<dbReference type="EMBL" id="BK014125">
    <property type="protein sequence ID" value="DAD52508.1"/>
    <property type="molecule type" value="Genomic_RNA"/>
</dbReference>
<dbReference type="GO" id="GO:0005198">
    <property type="term" value="F:structural molecule activity"/>
    <property type="evidence" value="ECO:0007669"/>
    <property type="project" value="InterPro"/>
</dbReference>
<keyword evidence="5" id="KW-1185">Reference proteome</keyword>
<evidence type="ECO:0000256" key="2">
    <source>
        <dbReference type="ARBA" id="ARBA00022561"/>
    </source>
</evidence>
<dbReference type="GO" id="GO:0019028">
    <property type="term" value="C:viral capsid"/>
    <property type="evidence" value="ECO:0007669"/>
    <property type="project" value="UniProtKB-KW"/>
</dbReference>
<proteinExistence type="predicted"/>
<gene>
    <name evidence="4" type="primary">SRR5467091_5_2</name>
</gene>
<dbReference type="InterPro" id="IPR002703">
    <property type="entry name" value="Levivir_coat"/>
</dbReference>
<keyword evidence="2 4" id="KW-0167">Capsid protein</keyword>
<protein>
    <submittedName>
        <fullName evidence="4">Coat protein</fullName>
    </submittedName>
</protein>
<dbReference type="SUPFAM" id="SSF55405">
    <property type="entry name" value="RNA bacteriophage capsid protein"/>
    <property type="match status" value="1"/>
</dbReference>
<dbReference type="KEGG" id="vg:80399219"/>
<name>A0A8S5L507_9VIRU</name>
<evidence type="ECO:0000313" key="5">
    <source>
        <dbReference type="Proteomes" id="UP000678591"/>
    </source>
</evidence>
<dbReference type="Gene3D" id="3.30.380.10">
    <property type="entry name" value="MS2 Viral Coat Protein"/>
    <property type="match status" value="1"/>
</dbReference>
<dbReference type="GeneID" id="80399219"/>
<dbReference type="Proteomes" id="UP000678591">
    <property type="component" value="Segment"/>
</dbReference>
<organism evidence="4 5">
    <name type="scientific">ssRNA phage SRR5467091_5</name>
    <dbReference type="NCBI Taxonomy" id="2786470"/>
    <lineage>
        <taxon>Viruses</taxon>
        <taxon>Riboviria</taxon>
        <taxon>Orthornavirae</taxon>
        <taxon>Lenarviricota</taxon>
        <taxon>Leviviricetes</taxon>
        <taxon>Norzivirales</taxon>
        <taxon>Fiersviridae</taxon>
        <taxon>Yuhrihovirus</taxon>
        <taxon>Yuhrihovirus borborohabitans</taxon>
    </lineage>
</organism>
<evidence type="ECO:0000313" key="4">
    <source>
        <dbReference type="EMBL" id="DAD52508.1"/>
    </source>
</evidence>
<keyword evidence="3" id="KW-0946">Virion</keyword>
<sequence>MPLLQTTVLADRETAPVNHTFVPRDVKDGRGVVVNSTGVPIGDERLTVSMKEATSRYNGEVKLVLPVVQNETINGVVRPTVVRTAYVTMNFSFDKSSTLQERKNAVGLAAAALATNKPLINDALINLESVWG</sequence>
<dbReference type="RefSeq" id="YP_010770032.1">
    <property type="nucleotide sequence ID" value="NC_074141.1"/>
</dbReference>
<accession>A0A8S5L507</accession>